<evidence type="ECO:0000256" key="14">
    <source>
        <dbReference type="HAMAP-Rule" id="MF_01006"/>
    </source>
</evidence>
<dbReference type="AlphaFoldDB" id="A0A0G1RYX7"/>
<gene>
    <name evidence="14" type="primary">uppP</name>
    <name evidence="15" type="ORF">UX86_C0047G0008</name>
</gene>
<evidence type="ECO:0000313" key="15">
    <source>
        <dbReference type="EMBL" id="KKU62509.1"/>
    </source>
</evidence>
<comment type="subcellular location">
    <subcellularLocation>
        <location evidence="1 14">Cell membrane</location>
        <topology evidence="1 14">Multi-pass membrane protein</topology>
    </subcellularLocation>
</comment>
<feature type="transmembrane region" description="Helical" evidence="14">
    <location>
        <begin position="241"/>
        <end position="257"/>
    </location>
</feature>
<evidence type="ECO:0000256" key="6">
    <source>
        <dbReference type="ARBA" id="ARBA00022692"/>
    </source>
</evidence>
<evidence type="ECO:0000256" key="12">
    <source>
        <dbReference type="ARBA" id="ARBA00032932"/>
    </source>
</evidence>
<evidence type="ECO:0000256" key="10">
    <source>
        <dbReference type="ARBA" id="ARBA00023251"/>
    </source>
</evidence>
<keyword evidence="14" id="KW-0133">Cell shape</keyword>
<name>A0A0G1RYX7_9BACT</name>
<comment type="caution">
    <text evidence="15">The sequence shown here is derived from an EMBL/GenBank/DDBJ whole genome shotgun (WGS) entry which is preliminary data.</text>
</comment>
<evidence type="ECO:0000256" key="3">
    <source>
        <dbReference type="ARBA" id="ARBA00012374"/>
    </source>
</evidence>
<dbReference type="PANTHER" id="PTHR30622:SF3">
    <property type="entry name" value="UNDECAPRENYL-DIPHOSPHATASE"/>
    <property type="match status" value="1"/>
</dbReference>
<keyword evidence="10 14" id="KW-0046">Antibiotic resistance</keyword>
<organism evidence="15 16">
    <name type="scientific">Candidatus Amesbacteria bacterium GW2011_GWC1_47_15</name>
    <dbReference type="NCBI Taxonomy" id="1618364"/>
    <lineage>
        <taxon>Bacteria</taxon>
        <taxon>Candidatus Amesiibacteriota</taxon>
    </lineage>
</organism>
<evidence type="ECO:0000256" key="11">
    <source>
        <dbReference type="ARBA" id="ARBA00032707"/>
    </source>
</evidence>
<comment type="catalytic activity">
    <reaction evidence="13 14">
        <text>di-trans,octa-cis-undecaprenyl diphosphate + H2O = di-trans,octa-cis-undecaprenyl phosphate + phosphate + H(+)</text>
        <dbReference type="Rhea" id="RHEA:28094"/>
        <dbReference type="ChEBI" id="CHEBI:15377"/>
        <dbReference type="ChEBI" id="CHEBI:15378"/>
        <dbReference type="ChEBI" id="CHEBI:43474"/>
        <dbReference type="ChEBI" id="CHEBI:58405"/>
        <dbReference type="ChEBI" id="CHEBI:60392"/>
        <dbReference type="EC" id="3.6.1.27"/>
    </reaction>
</comment>
<keyword evidence="14" id="KW-0961">Cell wall biogenesis/degradation</keyword>
<evidence type="ECO:0000256" key="5">
    <source>
        <dbReference type="ARBA" id="ARBA00022475"/>
    </source>
</evidence>
<feature type="transmembrane region" description="Helical" evidence="14">
    <location>
        <begin position="208"/>
        <end position="229"/>
    </location>
</feature>
<sequence length="258" mass="28150">MEWWQTGILAIVEGITEFLPISSTAHLLITSRILGLPVTEFVKSFEIAIQLGAILAVAAMYRKQIMDPKLWGRLLAGWVPTAAAGAALYPFIKGELLENLGVTIAALFAGGIILILLEKSSIFKVQYSMKKTADLPLWKYLIIGVFQAMSIVPGVSRAAATIIGGMMVGLSRREAVEYSFILAVPTMAAAVGWDLFKSGGNFGRGEWVIMAVGFAGAFVSAAAAVKWLISYVRTRDLSYFGWYRIILGAVIYLIFIFR</sequence>
<dbReference type="GO" id="GO:0050380">
    <property type="term" value="F:undecaprenyl-diphosphatase activity"/>
    <property type="evidence" value="ECO:0007669"/>
    <property type="project" value="UniProtKB-UniRule"/>
</dbReference>
<evidence type="ECO:0000256" key="13">
    <source>
        <dbReference type="ARBA" id="ARBA00047594"/>
    </source>
</evidence>
<feature type="transmembrane region" description="Helical" evidence="14">
    <location>
        <begin position="98"/>
        <end position="117"/>
    </location>
</feature>
<evidence type="ECO:0000313" key="16">
    <source>
        <dbReference type="Proteomes" id="UP000034502"/>
    </source>
</evidence>
<dbReference type="GO" id="GO:0005886">
    <property type="term" value="C:plasma membrane"/>
    <property type="evidence" value="ECO:0007669"/>
    <property type="project" value="UniProtKB-SubCell"/>
</dbReference>
<feature type="transmembrane region" description="Helical" evidence="14">
    <location>
        <begin position="41"/>
        <end position="61"/>
    </location>
</feature>
<dbReference type="EC" id="3.6.1.27" evidence="3 14"/>
<keyword evidence="5 14" id="KW-1003">Cell membrane</keyword>
<keyword evidence="7 14" id="KW-0378">Hydrolase</keyword>
<keyword evidence="6 14" id="KW-0812">Transmembrane</keyword>
<accession>A0A0G1RYX7</accession>
<dbReference type="PATRIC" id="fig|1618364.3.peg.1069"/>
<protein>
    <recommendedName>
        <fullName evidence="4 14">Undecaprenyl-diphosphatase</fullName>
        <ecNumber evidence="3 14">3.6.1.27</ecNumber>
    </recommendedName>
    <alternativeName>
        <fullName evidence="12 14">Bacitracin resistance protein</fullName>
    </alternativeName>
    <alternativeName>
        <fullName evidence="11 14">Undecaprenyl pyrophosphate phosphatase</fullName>
    </alternativeName>
</protein>
<dbReference type="HAMAP" id="MF_01006">
    <property type="entry name" value="Undec_diphosphatase"/>
    <property type="match status" value="1"/>
</dbReference>
<dbReference type="PANTHER" id="PTHR30622">
    <property type="entry name" value="UNDECAPRENYL-DIPHOSPHATASE"/>
    <property type="match status" value="1"/>
</dbReference>
<proteinExistence type="inferred from homology"/>
<dbReference type="InterPro" id="IPR003824">
    <property type="entry name" value="UppP"/>
</dbReference>
<dbReference type="STRING" id="1618364.UX86_C0047G0008"/>
<evidence type="ECO:0000256" key="1">
    <source>
        <dbReference type="ARBA" id="ARBA00004651"/>
    </source>
</evidence>
<dbReference type="GO" id="GO:0008360">
    <property type="term" value="P:regulation of cell shape"/>
    <property type="evidence" value="ECO:0007669"/>
    <property type="project" value="UniProtKB-KW"/>
</dbReference>
<dbReference type="GO" id="GO:0009252">
    <property type="term" value="P:peptidoglycan biosynthetic process"/>
    <property type="evidence" value="ECO:0007669"/>
    <property type="project" value="UniProtKB-KW"/>
</dbReference>
<dbReference type="Pfam" id="PF02673">
    <property type="entry name" value="BacA"/>
    <property type="match status" value="1"/>
</dbReference>
<feature type="transmembrane region" description="Helical" evidence="14">
    <location>
        <begin position="175"/>
        <end position="196"/>
    </location>
</feature>
<comment type="similarity">
    <text evidence="2 14">Belongs to the UppP family.</text>
</comment>
<keyword evidence="14" id="KW-0573">Peptidoglycan synthesis</keyword>
<comment type="function">
    <text evidence="14">Catalyzes the dephosphorylation of undecaprenyl diphosphate (UPP). Confers resistance to bacitracin.</text>
</comment>
<feature type="transmembrane region" description="Helical" evidence="14">
    <location>
        <begin position="73"/>
        <end position="92"/>
    </location>
</feature>
<comment type="miscellaneous">
    <text evidence="14">Bacitracin is thought to be involved in the inhibition of peptidoglycan synthesis by sequestering undecaprenyl diphosphate, thereby reducing the pool of lipid carrier available.</text>
</comment>
<dbReference type="Proteomes" id="UP000034502">
    <property type="component" value="Unassembled WGS sequence"/>
</dbReference>
<evidence type="ECO:0000256" key="2">
    <source>
        <dbReference type="ARBA" id="ARBA00010621"/>
    </source>
</evidence>
<reference evidence="15 16" key="1">
    <citation type="journal article" date="2015" name="Nature">
        <title>rRNA introns, odd ribosomes, and small enigmatic genomes across a large radiation of phyla.</title>
        <authorList>
            <person name="Brown C.T."/>
            <person name="Hug L.A."/>
            <person name="Thomas B.C."/>
            <person name="Sharon I."/>
            <person name="Castelle C.J."/>
            <person name="Singh A."/>
            <person name="Wilkins M.J."/>
            <person name="Williams K.H."/>
            <person name="Banfield J.F."/>
        </authorList>
    </citation>
    <scope>NUCLEOTIDE SEQUENCE [LARGE SCALE GENOMIC DNA]</scope>
</reference>
<evidence type="ECO:0000256" key="7">
    <source>
        <dbReference type="ARBA" id="ARBA00022801"/>
    </source>
</evidence>
<evidence type="ECO:0000256" key="4">
    <source>
        <dbReference type="ARBA" id="ARBA00021581"/>
    </source>
</evidence>
<dbReference type="EMBL" id="LCNU01000047">
    <property type="protein sequence ID" value="KKU62509.1"/>
    <property type="molecule type" value="Genomic_DNA"/>
</dbReference>
<keyword evidence="8 14" id="KW-1133">Transmembrane helix</keyword>
<dbReference type="GO" id="GO:0046677">
    <property type="term" value="P:response to antibiotic"/>
    <property type="evidence" value="ECO:0007669"/>
    <property type="project" value="UniProtKB-UniRule"/>
</dbReference>
<evidence type="ECO:0000256" key="9">
    <source>
        <dbReference type="ARBA" id="ARBA00023136"/>
    </source>
</evidence>
<evidence type="ECO:0000256" key="8">
    <source>
        <dbReference type="ARBA" id="ARBA00022989"/>
    </source>
</evidence>
<dbReference type="GO" id="GO:0071555">
    <property type="term" value="P:cell wall organization"/>
    <property type="evidence" value="ECO:0007669"/>
    <property type="project" value="UniProtKB-KW"/>
</dbReference>
<keyword evidence="9 14" id="KW-0472">Membrane</keyword>